<protein>
    <recommendedName>
        <fullName evidence="5">SPRY domain-containing protein</fullName>
    </recommendedName>
</protein>
<name>A0A835QJD4_VANPL</name>
<organism evidence="3 4">
    <name type="scientific">Vanilla planifolia</name>
    <name type="common">Vanilla</name>
    <dbReference type="NCBI Taxonomy" id="51239"/>
    <lineage>
        <taxon>Eukaryota</taxon>
        <taxon>Viridiplantae</taxon>
        <taxon>Streptophyta</taxon>
        <taxon>Embryophyta</taxon>
        <taxon>Tracheophyta</taxon>
        <taxon>Spermatophyta</taxon>
        <taxon>Magnoliopsida</taxon>
        <taxon>Liliopsida</taxon>
        <taxon>Asparagales</taxon>
        <taxon>Orchidaceae</taxon>
        <taxon>Vanilloideae</taxon>
        <taxon>Vanilleae</taxon>
        <taxon>Vanilla</taxon>
    </lineage>
</organism>
<feature type="compositionally biased region" description="Polar residues" evidence="1">
    <location>
        <begin position="446"/>
        <end position="459"/>
    </location>
</feature>
<evidence type="ECO:0000256" key="2">
    <source>
        <dbReference type="SAM" id="Phobius"/>
    </source>
</evidence>
<keyword evidence="2" id="KW-0812">Transmembrane</keyword>
<feature type="region of interest" description="Disordered" evidence="1">
    <location>
        <begin position="85"/>
        <end position="106"/>
    </location>
</feature>
<dbReference type="Proteomes" id="UP000636800">
    <property type="component" value="Unassembled WGS sequence"/>
</dbReference>
<keyword evidence="2" id="KW-0472">Membrane</keyword>
<dbReference type="AlphaFoldDB" id="A0A835QJD4"/>
<dbReference type="PANTHER" id="PTHR44991:SF1">
    <property type="entry name" value="IMMUNOGLOBULIN SUPERFAMILY MEMBER 5"/>
    <property type="match status" value="1"/>
</dbReference>
<feature type="transmembrane region" description="Helical" evidence="2">
    <location>
        <begin position="6"/>
        <end position="26"/>
    </location>
</feature>
<evidence type="ECO:0000313" key="3">
    <source>
        <dbReference type="EMBL" id="KAG0470669.1"/>
    </source>
</evidence>
<accession>A0A835QJD4</accession>
<dbReference type="OrthoDB" id="185373at2759"/>
<dbReference type="PANTHER" id="PTHR44991">
    <property type="entry name" value="IMMUNOGLOBULIN SUPERFAMILY MEMBER 5"/>
    <property type="match status" value="1"/>
</dbReference>
<sequence>MKLWVKIIAGVIPGAAVLLLALLLLLRWHRRRHRQLHIISPQSSPNQSSESSSKTKFDGIKNVHLAHKSGSSARNSLRFHHLRHPHHDHHHHHHQQHQAPHQSTNQPFNWDEHPRLVAEATETGWPRFAFSSSSVLRSPSAPLWTLCTSCNVGAPHEAADGSWDIRPESSEFMQTLRLNAGLTKPNVDDPSFSWAITSLPLPGPALAGGSFPQEAYFEITILYLQPRRKALPSNVSKRAINDIETDRAKLIRENSITSFINSPSKDQSSTAEQGRTANLALSLGLTNRASLPTHSMPGTFPGSISFHSDGSVYLDGRKLVFGSEKAGWADVNRVIGCGYEPSRKKVFFTVDSQLAHVIRCSSEAYGFPLYPVMATSADAMILVNMGQAPFKYAPANATRTSNPCFVRLLPGEDAGGEAAGIMDSQELFSVAPVEVEWRDRGRRSRQQQNKSGSKNSTGISDDGVDGESDLFEIALQS</sequence>
<feature type="region of interest" description="Disordered" evidence="1">
    <location>
        <begin position="438"/>
        <end position="477"/>
    </location>
</feature>
<evidence type="ECO:0000313" key="4">
    <source>
        <dbReference type="Proteomes" id="UP000636800"/>
    </source>
</evidence>
<reference evidence="3 4" key="1">
    <citation type="journal article" date="2020" name="Nat. Food">
        <title>A phased Vanilla planifolia genome enables genetic improvement of flavour and production.</title>
        <authorList>
            <person name="Hasing T."/>
            <person name="Tang H."/>
            <person name="Brym M."/>
            <person name="Khazi F."/>
            <person name="Huang T."/>
            <person name="Chambers A.H."/>
        </authorList>
    </citation>
    <scope>NUCLEOTIDE SEQUENCE [LARGE SCALE GENOMIC DNA]</scope>
    <source>
        <tissue evidence="3">Leaf</tissue>
    </source>
</reference>
<dbReference type="Gene3D" id="2.60.120.920">
    <property type="match status" value="1"/>
</dbReference>
<evidence type="ECO:0008006" key="5">
    <source>
        <dbReference type="Google" id="ProtNLM"/>
    </source>
</evidence>
<keyword evidence="2" id="KW-1133">Transmembrane helix</keyword>
<proteinExistence type="predicted"/>
<dbReference type="EMBL" id="JADCNL010000008">
    <property type="protein sequence ID" value="KAG0470669.1"/>
    <property type="molecule type" value="Genomic_DNA"/>
</dbReference>
<feature type="compositionally biased region" description="Basic residues" evidence="1">
    <location>
        <begin position="85"/>
        <end position="96"/>
    </location>
</feature>
<keyword evidence="4" id="KW-1185">Reference proteome</keyword>
<gene>
    <name evidence="3" type="ORF">HPP92_017369</name>
</gene>
<comment type="caution">
    <text evidence="3">The sequence shown here is derived from an EMBL/GenBank/DDBJ whole genome shotgun (WGS) entry which is preliminary data.</text>
</comment>
<evidence type="ECO:0000256" key="1">
    <source>
        <dbReference type="SAM" id="MobiDB-lite"/>
    </source>
</evidence>
<dbReference type="InterPro" id="IPR043136">
    <property type="entry name" value="B30.2/SPRY_sf"/>
</dbReference>